<evidence type="ECO:0000256" key="2">
    <source>
        <dbReference type="ARBA" id="ARBA00022741"/>
    </source>
</evidence>
<protein>
    <recommendedName>
        <fullName evidence="5">AIG1-type G domain-containing protein</fullName>
    </recommendedName>
</protein>
<dbReference type="FunFam" id="3.40.50.300:FF:000366">
    <property type="entry name" value="GTPase, IMAP family member 2"/>
    <property type="match status" value="1"/>
</dbReference>
<comment type="similarity">
    <text evidence="1">Belongs to the TRAFAC class TrmE-Era-EngA-EngB-Septin-like GTPase superfamily. AIG1/Toc34/Toc159-like paraseptin GTPase family. IAN subfamily.</text>
</comment>
<evidence type="ECO:0000256" key="1">
    <source>
        <dbReference type="ARBA" id="ARBA00008535"/>
    </source>
</evidence>
<dbReference type="Pfam" id="PF04548">
    <property type="entry name" value="AIG1"/>
    <property type="match status" value="1"/>
</dbReference>
<dbReference type="SUPFAM" id="SSF52540">
    <property type="entry name" value="P-loop containing nucleoside triphosphate hydrolases"/>
    <property type="match status" value="1"/>
</dbReference>
<sequence>IIVLGGKTGVGKSATGNTILGKMAFDSKPCSVSVTTKFDTPGLFDTKIPQNQIRNEIGRCFSLSAPGPHAFLIVVPVGRFTQEEREAVKIVKDIFGKKAKNYTMIIFTRGDDLEGKQIKQFLQDADKELTNLIQKCNFRYHLLNNKNMHDQKQVVELFEKIDDMVQKNGGCCYTSDNYRRAEKCITEKQNEIMNSENGEFQTEKQSLKTKFLQAVDEFKKNLEKLANKRKEEKEQKEKFLNEMREKLSQVQDSDQRVRLVEAMDKVRKELENLKTSEEQQRREQVKQMKMMEVEHQKKENAAHRLYKEKAREAAEYDNQFIHQFEKGEHAESSGVLQGMATALARAANQTCSTQ</sequence>
<reference evidence="6" key="1">
    <citation type="submission" date="2021-06" db="EMBL/GenBank/DDBJ databases">
        <authorList>
            <consortium name="Wellcome Sanger Institute Data Sharing"/>
        </authorList>
    </citation>
    <scope>NUCLEOTIDE SEQUENCE [LARGE SCALE GENOMIC DNA]</scope>
</reference>
<dbReference type="InterPro" id="IPR006703">
    <property type="entry name" value="G_AIG1"/>
</dbReference>
<keyword evidence="7" id="KW-1185">Reference proteome</keyword>
<keyword evidence="4" id="KW-0175">Coiled coil</keyword>
<keyword evidence="2" id="KW-0547">Nucleotide-binding</keyword>
<dbReference type="AlphaFoldDB" id="A0A8C4SP35"/>
<dbReference type="PROSITE" id="PS51720">
    <property type="entry name" value="G_AIG1"/>
    <property type="match status" value="1"/>
</dbReference>
<dbReference type="InterPro" id="IPR027417">
    <property type="entry name" value="P-loop_NTPase"/>
</dbReference>
<evidence type="ECO:0000256" key="3">
    <source>
        <dbReference type="ARBA" id="ARBA00023134"/>
    </source>
</evidence>
<feature type="domain" description="AIG1-type G" evidence="5">
    <location>
        <begin position="1"/>
        <end position="182"/>
    </location>
</feature>
<dbReference type="InterPro" id="IPR045058">
    <property type="entry name" value="GIMA/IAN/Toc"/>
</dbReference>
<keyword evidence="3" id="KW-0342">GTP-binding</keyword>
<feature type="coiled-coil region" evidence="4">
    <location>
        <begin position="208"/>
        <end position="287"/>
    </location>
</feature>
<dbReference type="GO" id="GO:0005525">
    <property type="term" value="F:GTP binding"/>
    <property type="evidence" value="ECO:0007669"/>
    <property type="project" value="UniProtKB-KW"/>
</dbReference>
<dbReference type="GeneTree" id="ENSGT01120000271858"/>
<organism evidence="6 7">
    <name type="scientific">Erpetoichthys calabaricus</name>
    <name type="common">Rope fish</name>
    <name type="synonym">Calamoichthys calabaricus</name>
    <dbReference type="NCBI Taxonomy" id="27687"/>
    <lineage>
        <taxon>Eukaryota</taxon>
        <taxon>Metazoa</taxon>
        <taxon>Chordata</taxon>
        <taxon>Craniata</taxon>
        <taxon>Vertebrata</taxon>
        <taxon>Euteleostomi</taxon>
        <taxon>Actinopterygii</taxon>
        <taxon>Polypteriformes</taxon>
        <taxon>Polypteridae</taxon>
        <taxon>Erpetoichthys</taxon>
    </lineage>
</organism>
<name>A0A8C4SP35_ERPCA</name>
<accession>A0A8C4SP35</accession>
<evidence type="ECO:0000313" key="7">
    <source>
        <dbReference type="Proteomes" id="UP000694620"/>
    </source>
</evidence>
<evidence type="ECO:0000256" key="4">
    <source>
        <dbReference type="SAM" id="Coils"/>
    </source>
</evidence>
<dbReference type="PANTHER" id="PTHR10903">
    <property type="entry name" value="GTPASE, IMAP FAMILY MEMBER-RELATED"/>
    <property type="match status" value="1"/>
</dbReference>
<evidence type="ECO:0000313" key="6">
    <source>
        <dbReference type="Ensembl" id="ENSECRP00000017577.1"/>
    </source>
</evidence>
<reference evidence="6" key="2">
    <citation type="submission" date="2025-08" db="UniProtKB">
        <authorList>
            <consortium name="Ensembl"/>
        </authorList>
    </citation>
    <scope>IDENTIFICATION</scope>
</reference>
<dbReference type="CDD" id="cd01852">
    <property type="entry name" value="AIG1"/>
    <property type="match status" value="1"/>
</dbReference>
<evidence type="ECO:0000259" key="5">
    <source>
        <dbReference type="PROSITE" id="PS51720"/>
    </source>
</evidence>
<dbReference type="Ensembl" id="ENSECRT00000017926.1">
    <property type="protein sequence ID" value="ENSECRP00000017577.1"/>
    <property type="gene ID" value="ENSECRG00000011649.1"/>
</dbReference>
<dbReference type="Proteomes" id="UP000694620">
    <property type="component" value="Chromosome 6"/>
</dbReference>
<dbReference type="PANTHER" id="PTHR10903:SF170">
    <property type="entry name" value="GTPASE IMAP FAMILY MEMBER 7"/>
    <property type="match status" value="1"/>
</dbReference>
<dbReference type="Gene3D" id="3.40.50.300">
    <property type="entry name" value="P-loop containing nucleotide triphosphate hydrolases"/>
    <property type="match status" value="1"/>
</dbReference>
<reference evidence="6" key="3">
    <citation type="submission" date="2025-09" db="UniProtKB">
        <authorList>
            <consortium name="Ensembl"/>
        </authorList>
    </citation>
    <scope>IDENTIFICATION</scope>
</reference>
<proteinExistence type="inferred from homology"/>